<dbReference type="STRING" id="1802591.A2113_00725"/>
<evidence type="ECO:0000259" key="7">
    <source>
        <dbReference type="PROSITE" id="PS50109"/>
    </source>
</evidence>
<dbReference type="Gene3D" id="3.30.565.10">
    <property type="entry name" value="Histidine kinase-like ATPase, C-terminal domain"/>
    <property type="match status" value="1"/>
</dbReference>
<keyword evidence="6" id="KW-0812">Transmembrane</keyword>
<keyword evidence="6" id="KW-0472">Membrane</keyword>
<dbReference type="Gene3D" id="1.10.287.130">
    <property type="match status" value="1"/>
</dbReference>
<keyword evidence="3" id="KW-0597">Phosphoprotein</keyword>
<dbReference type="Pfam" id="PF02518">
    <property type="entry name" value="HATPase_c"/>
    <property type="match status" value="1"/>
</dbReference>
<evidence type="ECO:0000256" key="1">
    <source>
        <dbReference type="ARBA" id="ARBA00000085"/>
    </source>
</evidence>
<evidence type="ECO:0000256" key="4">
    <source>
        <dbReference type="ARBA" id="ARBA00022679"/>
    </source>
</evidence>
<evidence type="ECO:0000256" key="2">
    <source>
        <dbReference type="ARBA" id="ARBA00012438"/>
    </source>
</evidence>
<accession>A0A1G1W363</accession>
<gene>
    <name evidence="8" type="ORF">A2113_00725</name>
</gene>
<evidence type="ECO:0000256" key="6">
    <source>
        <dbReference type="SAM" id="Phobius"/>
    </source>
</evidence>
<comment type="caution">
    <text evidence="8">The sequence shown here is derived from an EMBL/GenBank/DDBJ whole genome shotgun (WGS) entry which is preliminary data.</text>
</comment>
<dbReference type="SUPFAM" id="SSF55874">
    <property type="entry name" value="ATPase domain of HSP90 chaperone/DNA topoisomerase II/histidine kinase"/>
    <property type="match status" value="1"/>
</dbReference>
<keyword evidence="5" id="KW-0418">Kinase</keyword>
<dbReference type="SUPFAM" id="SSF47384">
    <property type="entry name" value="Homodimeric domain of signal transducing histidine kinase"/>
    <property type="match status" value="1"/>
</dbReference>
<dbReference type="PRINTS" id="PR00344">
    <property type="entry name" value="BCTRLSENSOR"/>
</dbReference>
<keyword evidence="6" id="KW-1133">Transmembrane helix</keyword>
<dbReference type="EC" id="2.7.13.3" evidence="2"/>
<evidence type="ECO:0000313" key="9">
    <source>
        <dbReference type="Proteomes" id="UP000176299"/>
    </source>
</evidence>
<reference evidence="8 9" key="1">
    <citation type="journal article" date="2016" name="Nat. Commun.">
        <title>Thousands of microbial genomes shed light on interconnected biogeochemical processes in an aquifer system.</title>
        <authorList>
            <person name="Anantharaman K."/>
            <person name="Brown C.T."/>
            <person name="Hug L.A."/>
            <person name="Sharon I."/>
            <person name="Castelle C.J."/>
            <person name="Probst A.J."/>
            <person name="Thomas B.C."/>
            <person name="Singh A."/>
            <person name="Wilkins M.J."/>
            <person name="Karaoz U."/>
            <person name="Brodie E.L."/>
            <person name="Williams K.H."/>
            <person name="Hubbard S.S."/>
            <person name="Banfield J.F."/>
        </authorList>
    </citation>
    <scope>NUCLEOTIDE SEQUENCE [LARGE SCALE GENOMIC DNA]</scope>
</reference>
<feature type="transmembrane region" description="Helical" evidence="6">
    <location>
        <begin position="89"/>
        <end position="108"/>
    </location>
</feature>
<evidence type="ECO:0000256" key="3">
    <source>
        <dbReference type="ARBA" id="ARBA00022553"/>
    </source>
</evidence>
<dbReference type="PANTHER" id="PTHR43047:SF72">
    <property type="entry name" value="OSMOSENSING HISTIDINE PROTEIN KINASE SLN1"/>
    <property type="match status" value="1"/>
</dbReference>
<dbReference type="GO" id="GO:0009927">
    <property type="term" value="F:histidine phosphotransfer kinase activity"/>
    <property type="evidence" value="ECO:0007669"/>
    <property type="project" value="TreeGrafter"/>
</dbReference>
<evidence type="ECO:0000256" key="5">
    <source>
        <dbReference type="ARBA" id="ARBA00022777"/>
    </source>
</evidence>
<dbReference type="Proteomes" id="UP000176299">
    <property type="component" value="Unassembled WGS sequence"/>
</dbReference>
<dbReference type="InterPro" id="IPR003661">
    <property type="entry name" value="HisK_dim/P_dom"/>
</dbReference>
<dbReference type="InterPro" id="IPR036097">
    <property type="entry name" value="HisK_dim/P_sf"/>
</dbReference>
<dbReference type="EMBL" id="MHCN01000010">
    <property type="protein sequence ID" value="OGY21837.1"/>
    <property type="molecule type" value="Genomic_DNA"/>
</dbReference>
<dbReference type="Pfam" id="PF00512">
    <property type="entry name" value="HisKA"/>
    <property type="match status" value="1"/>
</dbReference>
<dbReference type="PANTHER" id="PTHR43047">
    <property type="entry name" value="TWO-COMPONENT HISTIDINE PROTEIN KINASE"/>
    <property type="match status" value="1"/>
</dbReference>
<protein>
    <recommendedName>
        <fullName evidence="2">histidine kinase</fullName>
        <ecNumber evidence="2">2.7.13.3</ecNumber>
    </recommendedName>
</protein>
<proteinExistence type="predicted"/>
<feature type="transmembrane region" description="Helical" evidence="6">
    <location>
        <begin position="114"/>
        <end position="146"/>
    </location>
</feature>
<feature type="transmembrane region" description="Helical" evidence="6">
    <location>
        <begin position="59"/>
        <end position="77"/>
    </location>
</feature>
<dbReference type="CDD" id="cd16922">
    <property type="entry name" value="HATPase_EvgS-ArcB-TorS-like"/>
    <property type="match status" value="1"/>
</dbReference>
<feature type="transmembrane region" description="Helical" evidence="6">
    <location>
        <begin position="158"/>
        <end position="176"/>
    </location>
</feature>
<dbReference type="InterPro" id="IPR036890">
    <property type="entry name" value="HATPase_C_sf"/>
</dbReference>
<evidence type="ECO:0000313" key="8">
    <source>
        <dbReference type="EMBL" id="OGY21837.1"/>
    </source>
</evidence>
<dbReference type="GO" id="GO:0005886">
    <property type="term" value="C:plasma membrane"/>
    <property type="evidence" value="ECO:0007669"/>
    <property type="project" value="TreeGrafter"/>
</dbReference>
<dbReference type="SMART" id="SM00387">
    <property type="entry name" value="HATPase_c"/>
    <property type="match status" value="1"/>
</dbReference>
<sequence>MGESAKPDLLGPFFSSGQIESKERYIRFERLSELFTWLAVILGALVAQLPFGRGLDRKGIYLICLLIGAGAFIWYRLLPRKYSGLTKNFVYTLITVVFITFLVHYTGGVTGYTLFFYFLAAIAAAMSMPLVHTAVVGLFIVALIFLEAFLTPGGRATNFSLAILHSWALFLVVFYSRVEAGEASLAKEREGKTILEKEKTLGELKDEFVFIISHKLKQPATAIQGYLEAIASKHSGSLNAEAKKILELSEVNSARLGKLLNDLLDVSRIEQGSLRVEVTDVFIKPIINEVLSSLFFEARNKKITVDQKGDLEIAVKADADRLKEVLTNLINNAIKYTPEGGHVSVEVRNEGEFARVLVSDNGIGISEEDQKHLFEKFYRVETEQTRAIKGSGLGLFITKQLVEKMGGDIGVSSQLGQGTSVYFTLPHW</sequence>
<feature type="transmembrane region" description="Helical" evidence="6">
    <location>
        <begin position="34"/>
        <end position="53"/>
    </location>
</feature>
<comment type="catalytic activity">
    <reaction evidence="1">
        <text>ATP + protein L-histidine = ADP + protein N-phospho-L-histidine.</text>
        <dbReference type="EC" id="2.7.13.3"/>
    </reaction>
</comment>
<dbReference type="InterPro" id="IPR003594">
    <property type="entry name" value="HATPase_dom"/>
</dbReference>
<dbReference type="FunFam" id="3.30.565.10:FF:000006">
    <property type="entry name" value="Sensor histidine kinase WalK"/>
    <property type="match status" value="1"/>
</dbReference>
<dbReference type="InterPro" id="IPR004358">
    <property type="entry name" value="Sig_transdc_His_kin-like_C"/>
</dbReference>
<organism evidence="8 9">
    <name type="scientific">Candidatus Woykebacteria bacterium GWA1_44_8</name>
    <dbReference type="NCBI Taxonomy" id="1802591"/>
    <lineage>
        <taxon>Bacteria</taxon>
        <taxon>Candidatus Woykeibacteriota</taxon>
    </lineage>
</organism>
<feature type="domain" description="Histidine kinase" evidence="7">
    <location>
        <begin position="211"/>
        <end position="428"/>
    </location>
</feature>
<dbReference type="GO" id="GO:0000155">
    <property type="term" value="F:phosphorelay sensor kinase activity"/>
    <property type="evidence" value="ECO:0007669"/>
    <property type="project" value="InterPro"/>
</dbReference>
<keyword evidence="4" id="KW-0808">Transferase</keyword>
<dbReference type="CDD" id="cd00082">
    <property type="entry name" value="HisKA"/>
    <property type="match status" value="1"/>
</dbReference>
<dbReference type="AlphaFoldDB" id="A0A1G1W363"/>
<name>A0A1G1W363_9BACT</name>
<dbReference type="InterPro" id="IPR005467">
    <property type="entry name" value="His_kinase_dom"/>
</dbReference>
<dbReference type="SMART" id="SM00388">
    <property type="entry name" value="HisKA"/>
    <property type="match status" value="1"/>
</dbReference>
<dbReference type="PROSITE" id="PS50109">
    <property type="entry name" value="HIS_KIN"/>
    <property type="match status" value="1"/>
</dbReference>